<evidence type="ECO:0000313" key="2">
    <source>
        <dbReference type="Proteomes" id="UP000320496"/>
    </source>
</evidence>
<organism evidence="1 2">
    <name type="scientific">Maioricimonas rarisocia</name>
    <dbReference type="NCBI Taxonomy" id="2528026"/>
    <lineage>
        <taxon>Bacteria</taxon>
        <taxon>Pseudomonadati</taxon>
        <taxon>Planctomycetota</taxon>
        <taxon>Planctomycetia</taxon>
        <taxon>Planctomycetales</taxon>
        <taxon>Planctomycetaceae</taxon>
        <taxon>Maioricimonas</taxon>
    </lineage>
</organism>
<keyword evidence="2" id="KW-1185">Reference proteome</keyword>
<evidence type="ECO:0000313" key="1">
    <source>
        <dbReference type="EMBL" id="QDU41291.1"/>
    </source>
</evidence>
<dbReference type="RefSeq" id="WP_145372544.1">
    <property type="nucleotide sequence ID" value="NZ_CP036275.1"/>
</dbReference>
<gene>
    <name evidence="1" type="ORF">Mal4_56570</name>
</gene>
<sequence length="339" mass="39362">MNFSAEDIARDLYGELMRRFGEMSPTLEGQGLHWHCTAGRDDRDCRIHCHTMRDDCEYFTAFRQSCDVVAWSRISSRDDTLDAVADWLDGVDIPHMYERYRFVDAGKRKLSQIRDDVFAAEPDLPPLCETELRQHAADIYSLYFRGSDRSCRVSYYGRNEWPDARFLWSGRQLLEYQPQDNTQLAAVLNAWIGETLAPSAMRRRFPWLTIGPVADYYEAGQPYEGECVMSWDAIEEFFDDERLPWADDVKQLVSAMRTHGYDRTLRAGQSLWSLVLSRSRRHGLRIDQPCIAFRFHRSGMTVSNALEDRRNPITTEHAEIQLTADVDTLLKQLEARPVD</sequence>
<accession>A0A517ZFQ8</accession>
<dbReference type="EMBL" id="CP036275">
    <property type="protein sequence ID" value="QDU41291.1"/>
    <property type="molecule type" value="Genomic_DNA"/>
</dbReference>
<dbReference type="KEGG" id="mri:Mal4_56570"/>
<dbReference type="Proteomes" id="UP000320496">
    <property type="component" value="Chromosome"/>
</dbReference>
<dbReference type="OrthoDB" id="513635at2"/>
<dbReference type="AlphaFoldDB" id="A0A517ZFQ8"/>
<reference evidence="1 2" key="1">
    <citation type="submission" date="2019-02" db="EMBL/GenBank/DDBJ databases">
        <title>Deep-cultivation of Planctomycetes and their phenomic and genomic characterization uncovers novel biology.</title>
        <authorList>
            <person name="Wiegand S."/>
            <person name="Jogler M."/>
            <person name="Boedeker C."/>
            <person name="Pinto D."/>
            <person name="Vollmers J."/>
            <person name="Rivas-Marin E."/>
            <person name="Kohn T."/>
            <person name="Peeters S.H."/>
            <person name="Heuer A."/>
            <person name="Rast P."/>
            <person name="Oberbeckmann S."/>
            <person name="Bunk B."/>
            <person name="Jeske O."/>
            <person name="Meyerdierks A."/>
            <person name="Storesund J.E."/>
            <person name="Kallscheuer N."/>
            <person name="Luecker S."/>
            <person name="Lage O.M."/>
            <person name="Pohl T."/>
            <person name="Merkel B.J."/>
            <person name="Hornburger P."/>
            <person name="Mueller R.-W."/>
            <person name="Bruemmer F."/>
            <person name="Labrenz M."/>
            <person name="Spormann A.M."/>
            <person name="Op den Camp H."/>
            <person name="Overmann J."/>
            <person name="Amann R."/>
            <person name="Jetten M.S.M."/>
            <person name="Mascher T."/>
            <person name="Medema M.H."/>
            <person name="Devos D.P."/>
            <person name="Kaster A.-K."/>
            <person name="Ovreas L."/>
            <person name="Rohde M."/>
            <person name="Galperin M.Y."/>
            <person name="Jogler C."/>
        </authorList>
    </citation>
    <scope>NUCLEOTIDE SEQUENCE [LARGE SCALE GENOMIC DNA]</scope>
    <source>
        <strain evidence="1 2">Mal4</strain>
    </source>
</reference>
<protein>
    <submittedName>
        <fullName evidence="1">Uncharacterized protein</fullName>
    </submittedName>
</protein>
<name>A0A517ZFQ8_9PLAN</name>
<proteinExistence type="predicted"/>